<keyword evidence="2" id="KW-1185">Reference proteome</keyword>
<evidence type="ECO:0000313" key="2">
    <source>
        <dbReference type="Proteomes" id="UP000505355"/>
    </source>
</evidence>
<evidence type="ECO:0000313" key="1">
    <source>
        <dbReference type="EMBL" id="QKJ31576.1"/>
    </source>
</evidence>
<name>A0A7D4UGC0_9SPHI</name>
<dbReference type="InterPro" id="IPR020271">
    <property type="entry name" value="Uncharacterised_MJ1172"/>
</dbReference>
<dbReference type="EMBL" id="CP054139">
    <property type="protein sequence ID" value="QKJ31576.1"/>
    <property type="molecule type" value="Genomic_DNA"/>
</dbReference>
<protein>
    <submittedName>
        <fullName evidence="1">Uncharacterized protein</fullName>
    </submittedName>
</protein>
<organism evidence="1 2">
    <name type="scientific">Mucilaginibacter mali</name>
    <dbReference type="NCBI Taxonomy" id="2740462"/>
    <lineage>
        <taxon>Bacteria</taxon>
        <taxon>Pseudomonadati</taxon>
        <taxon>Bacteroidota</taxon>
        <taxon>Sphingobacteriia</taxon>
        <taxon>Sphingobacteriales</taxon>
        <taxon>Sphingobacteriaceae</taxon>
        <taxon>Mucilaginibacter</taxon>
    </lineage>
</organism>
<dbReference type="Pfam" id="PF10884">
    <property type="entry name" value="DUF2683"/>
    <property type="match status" value="1"/>
</dbReference>
<accession>A0A7D4UGC0</accession>
<dbReference type="Proteomes" id="UP000505355">
    <property type="component" value="Chromosome"/>
</dbReference>
<proteinExistence type="predicted"/>
<reference evidence="1 2" key="1">
    <citation type="submission" date="2020-05" db="EMBL/GenBank/DDBJ databases">
        <title>Mucilaginibacter mali sp. nov.</title>
        <authorList>
            <person name="Kim H.S."/>
            <person name="Lee K.C."/>
            <person name="Suh M.K."/>
            <person name="Kim J.-S."/>
            <person name="Han K.-I."/>
            <person name="Eom M.K."/>
            <person name="Shin Y.K."/>
            <person name="Lee J.-S."/>
        </authorList>
    </citation>
    <scope>NUCLEOTIDE SEQUENCE [LARGE SCALE GENOMIC DNA]</scope>
    <source>
        <strain evidence="1 2">G2-14</strain>
    </source>
</reference>
<dbReference type="RefSeq" id="WP_173416235.1">
    <property type="nucleotide sequence ID" value="NZ_CP054139.1"/>
</dbReference>
<dbReference type="AlphaFoldDB" id="A0A7D4UGC0"/>
<sequence length="69" mass="8071">METLIMHPENKEQLTALKAFAKAMKVKFETNKSPYSDEFVAKIKESERQIKEGQFIVLDPNKSIWENIE</sequence>
<dbReference type="KEGG" id="mmab:HQ865_18005"/>
<gene>
    <name evidence="1" type="ORF">HQ865_18005</name>
</gene>